<proteinExistence type="predicted"/>
<feature type="non-terminal residue" evidence="1">
    <location>
        <position position="1"/>
    </location>
</feature>
<name>A0A383E1E9_9ZZZZ</name>
<dbReference type="AlphaFoldDB" id="A0A383E1E9"/>
<reference evidence="1" key="1">
    <citation type="submission" date="2018-05" db="EMBL/GenBank/DDBJ databases">
        <authorList>
            <person name="Lanie J.A."/>
            <person name="Ng W.-L."/>
            <person name="Kazmierczak K.M."/>
            <person name="Andrzejewski T.M."/>
            <person name="Davidsen T.M."/>
            <person name="Wayne K.J."/>
            <person name="Tettelin H."/>
            <person name="Glass J.I."/>
            <person name="Rusch D."/>
            <person name="Podicherti R."/>
            <person name="Tsui H.-C.T."/>
            <person name="Winkler M.E."/>
        </authorList>
    </citation>
    <scope>NUCLEOTIDE SEQUENCE</scope>
</reference>
<organism evidence="1">
    <name type="scientific">marine metagenome</name>
    <dbReference type="NCBI Taxonomy" id="408172"/>
    <lineage>
        <taxon>unclassified sequences</taxon>
        <taxon>metagenomes</taxon>
        <taxon>ecological metagenomes</taxon>
    </lineage>
</organism>
<gene>
    <name evidence="1" type="ORF">METZ01_LOCUS503114</name>
</gene>
<dbReference type="EMBL" id="UINC01221786">
    <property type="protein sequence ID" value="SVE50260.1"/>
    <property type="molecule type" value="Genomic_DNA"/>
</dbReference>
<sequence length="54" mass="6075">GYSSVKIKPVYSNQYDRNVVRPINSLLSNDLLITSFGVGQSEWKESLSLCLLNK</sequence>
<protein>
    <submittedName>
        <fullName evidence="1">Uncharacterized protein</fullName>
    </submittedName>
</protein>
<accession>A0A383E1E9</accession>
<evidence type="ECO:0000313" key="1">
    <source>
        <dbReference type="EMBL" id="SVE50260.1"/>
    </source>
</evidence>